<organism evidence="1 2">
    <name type="scientific">Paenibacillus yanchengensis</name>
    <dbReference type="NCBI Taxonomy" id="2035833"/>
    <lineage>
        <taxon>Bacteria</taxon>
        <taxon>Bacillati</taxon>
        <taxon>Bacillota</taxon>
        <taxon>Bacilli</taxon>
        <taxon>Bacillales</taxon>
        <taxon>Paenibacillaceae</taxon>
        <taxon>Paenibacillus</taxon>
    </lineage>
</organism>
<dbReference type="CDD" id="cd09911">
    <property type="entry name" value="Lin0431_like"/>
    <property type="match status" value="1"/>
</dbReference>
<accession>A0ABW4YP83</accession>
<sequence>MKRGDIIIATVLVVALAWFGISAWTGKDNNEHGSHAHIMVDGKHYETVALTDEEQDIEIRTARGYNKLRVSRGGIEMIESDCPDKLCIGFGHVHDVNDTIVCLPNRIFVEITGPDTGEGVDAFVS</sequence>
<dbReference type="Gene3D" id="2.60.320.10">
    <property type="entry name" value="N-utilization substance G protein NusG, insert domain"/>
    <property type="match status" value="1"/>
</dbReference>
<comment type="caution">
    <text evidence="1">The sequence shown here is derived from an EMBL/GenBank/DDBJ whole genome shotgun (WGS) entry which is preliminary data.</text>
</comment>
<dbReference type="RefSeq" id="WP_377774733.1">
    <property type="nucleotide sequence ID" value="NZ_JBHUHO010000040.1"/>
</dbReference>
<evidence type="ECO:0000313" key="1">
    <source>
        <dbReference type="EMBL" id="MFD2117501.1"/>
    </source>
</evidence>
<reference evidence="2" key="1">
    <citation type="journal article" date="2019" name="Int. J. Syst. Evol. Microbiol.">
        <title>The Global Catalogue of Microorganisms (GCM) 10K type strain sequencing project: providing services to taxonomists for standard genome sequencing and annotation.</title>
        <authorList>
            <consortium name="The Broad Institute Genomics Platform"/>
            <consortium name="The Broad Institute Genome Sequencing Center for Infectious Disease"/>
            <person name="Wu L."/>
            <person name="Ma J."/>
        </authorList>
    </citation>
    <scope>NUCLEOTIDE SEQUENCE [LARGE SCALE GENOMIC DNA]</scope>
    <source>
        <strain evidence="2">GH52</strain>
    </source>
</reference>
<dbReference type="InterPro" id="IPR038690">
    <property type="entry name" value="NusG_2_sf"/>
</dbReference>
<protein>
    <submittedName>
        <fullName evidence="1">NusG domain II-containing protein</fullName>
    </submittedName>
</protein>
<proteinExistence type="predicted"/>
<dbReference type="Pfam" id="PF07009">
    <property type="entry name" value="NusG_II"/>
    <property type="match status" value="1"/>
</dbReference>
<evidence type="ECO:0000313" key="2">
    <source>
        <dbReference type="Proteomes" id="UP001597362"/>
    </source>
</evidence>
<name>A0ABW4YP83_9BACL</name>
<dbReference type="Proteomes" id="UP001597362">
    <property type="component" value="Unassembled WGS sequence"/>
</dbReference>
<gene>
    <name evidence="1" type="ORF">ACFSJH_17355</name>
</gene>
<keyword evidence="2" id="KW-1185">Reference proteome</keyword>
<dbReference type="EMBL" id="JBHUHO010000040">
    <property type="protein sequence ID" value="MFD2117501.1"/>
    <property type="molecule type" value="Genomic_DNA"/>
</dbReference>